<dbReference type="Pfam" id="PF14234">
    <property type="entry name" value="DUF4336"/>
    <property type="match status" value="1"/>
</dbReference>
<evidence type="ECO:0000313" key="1">
    <source>
        <dbReference type="EMBL" id="BBM87153.1"/>
    </source>
</evidence>
<dbReference type="RefSeq" id="WP_151971181.1">
    <property type="nucleotide sequence ID" value="NZ_AP019860.1"/>
</dbReference>
<evidence type="ECO:0000313" key="2">
    <source>
        <dbReference type="Proteomes" id="UP000326354"/>
    </source>
</evidence>
<protein>
    <recommendedName>
        <fullName evidence="3">DUF4336 domain-containing protein</fullName>
    </recommendedName>
</protein>
<dbReference type="OrthoDB" id="450111at2"/>
<dbReference type="PANTHER" id="PTHR33835:SF1">
    <property type="entry name" value="METALLO-BETA-LACTAMASE DOMAIN-CONTAINING PROTEIN"/>
    <property type="match status" value="1"/>
</dbReference>
<dbReference type="InterPro" id="IPR025638">
    <property type="entry name" value="DUF4336"/>
</dbReference>
<organism evidence="1 2">
    <name type="scientific">Uabimicrobium amorphum</name>
    <dbReference type="NCBI Taxonomy" id="2596890"/>
    <lineage>
        <taxon>Bacteria</taxon>
        <taxon>Pseudomonadati</taxon>
        <taxon>Planctomycetota</taxon>
        <taxon>Candidatus Uabimicrobiia</taxon>
        <taxon>Candidatus Uabimicrobiales</taxon>
        <taxon>Candidatus Uabimicrobiaceae</taxon>
        <taxon>Candidatus Uabimicrobium</taxon>
    </lineage>
</organism>
<name>A0A5S9F6F9_UABAM</name>
<dbReference type="KEGG" id="uam:UABAM_05556"/>
<evidence type="ECO:0008006" key="3">
    <source>
        <dbReference type="Google" id="ProtNLM"/>
    </source>
</evidence>
<dbReference type="InterPro" id="IPR036866">
    <property type="entry name" value="RibonucZ/Hydroxyglut_hydro"/>
</dbReference>
<sequence length="237" mass="28114">MSLIEYQPQQIWLKEYPIRYAGCRFNSRMTIVRLDNGSVMVHSPCEISQKLKEEIEKIGKVEFIIAPGNFHWLHVESCQKAFPNAETWICPGIEQKAPEMCFQWVLGDKPDPRWEKELDQVFIRGSRIISEVVFLHRASKTLIVVDAIEFIGPETPDTNWLLRFYWKYVTRMWSKPKPAPEYQMSWKNKRAAKKSFERILAWDFDKIILSHGDIIERDAKEMARRAWYSLLKYKQKA</sequence>
<dbReference type="PANTHER" id="PTHR33835">
    <property type="entry name" value="YALI0C07656P"/>
    <property type="match status" value="1"/>
</dbReference>
<gene>
    <name evidence="1" type="ORF">UABAM_05556</name>
</gene>
<keyword evidence="2" id="KW-1185">Reference proteome</keyword>
<dbReference type="AlphaFoldDB" id="A0A5S9F6F9"/>
<dbReference type="Proteomes" id="UP000326354">
    <property type="component" value="Chromosome"/>
</dbReference>
<dbReference type="SUPFAM" id="SSF56281">
    <property type="entry name" value="Metallo-hydrolase/oxidoreductase"/>
    <property type="match status" value="1"/>
</dbReference>
<dbReference type="EMBL" id="AP019860">
    <property type="protein sequence ID" value="BBM87153.1"/>
    <property type="molecule type" value="Genomic_DNA"/>
</dbReference>
<accession>A0A5S9F6F9</accession>
<proteinExistence type="predicted"/>
<reference evidence="1 2" key="1">
    <citation type="submission" date="2019-08" db="EMBL/GenBank/DDBJ databases">
        <title>Complete genome sequence of Candidatus Uab amorphum.</title>
        <authorList>
            <person name="Shiratori T."/>
            <person name="Suzuki S."/>
            <person name="Kakizawa Y."/>
            <person name="Ishida K."/>
        </authorList>
    </citation>
    <scope>NUCLEOTIDE SEQUENCE [LARGE SCALE GENOMIC DNA]</scope>
    <source>
        <strain evidence="1 2">SRT547</strain>
    </source>
</reference>